<keyword evidence="2" id="KW-0238">DNA-binding</keyword>
<evidence type="ECO:0000259" key="4">
    <source>
        <dbReference type="PROSITE" id="PS50949"/>
    </source>
</evidence>
<dbReference type="Gene3D" id="1.20.120.530">
    <property type="entry name" value="GntR ligand-binding domain-like"/>
    <property type="match status" value="1"/>
</dbReference>
<dbReference type="InterPro" id="IPR000524">
    <property type="entry name" value="Tscrpt_reg_HTH_GntR"/>
</dbReference>
<feature type="domain" description="HTH gntR-type" evidence="4">
    <location>
        <begin position="1"/>
        <end position="63"/>
    </location>
</feature>
<evidence type="ECO:0000313" key="5">
    <source>
        <dbReference type="EMBL" id="TNC48616.1"/>
    </source>
</evidence>
<accession>A0A5C4MSS5</accession>
<dbReference type="Gene3D" id="1.10.10.10">
    <property type="entry name" value="Winged helix-like DNA-binding domain superfamily/Winged helix DNA-binding domain"/>
    <property type="match status" value="1"/>
</dbReference>
<keyword evidence="1" id="KW-0805">Transcription regulation</keyword>
<dbReference type="Proteomes" id="UP000305887">
    <property type="component" value="Unassembled WGS sequence"/>
</dbReference>
<sequence>MMDGLVALVSAEGLKPGDRLPPETELARRLGVGRHKLREVLTAWARVGIVSRNKGAGTVLAAPITGRTLALPLAVTLEAESLLRTLAVRRPLEIEAVRLAARDATQAARDQITARMLDLMVAFDGGADWRVADRAFHAAIHDATGNPLFSQIIGQLQRAFDEVYQTPFGMPQLGSATIPLHRPLAEAVVAGQGIQATEWMTRILDDTEAAARAVMEGHG</sequence>
<dbReference type="SMART" id="SM00895">
    <property type="entry name" value="FCD"/>
    <property type="match status" value="1"/>
</dbReference>
<comment type="caution">
    <text evidence="5">The sequence shown here is derived from an EMBL/GenBank/DDBJ whole genome shotgun (WGS) entry which is preliminary data.</text>
</comment>
<dbReference type="Pfam" id="PF07729">
    <property type="entry name" value="FCD"/>
    <property type="match status" value="1"/>
</dbReference>
<keyword evidence="3" id="KW-0804">Transcription</keyword>
<dbReference type="InterPro" id="IPR036388">
    <property type="entry name" value="WH-like_DNA-bd_sf"/>
</dbReference>
<dbReference type="GO" id="GO:0003677">
    <property type="term" value="F:DNA binding"/>
    <property type="evidence" value="ECO:0007669"/>
    <property type="project" value="UniProtKB-KW"/>
</dbReference>
<name>A0A5C4MSS5_9RHOB</name>
<evidence type="ECO:0000256" key="1">
    <source>
        <dbReference type="ARBA" id="ARBA00023015"/>
    </source>
</evidence>
<dbReference type="GO" id="GO:0003700">
    <property type="term" value="F:DNA-binding transcription factor activity"/>
    <property type="evidence" value="ECO:0007669"/>
    <property type="project" value="InterPro"/>
</dbReference>
<dbReference type="Pfam" id="PF00392">
    <property type="entry name" value="GntR"/>
    <property type="match status" value="1"/>
</dbReference>
<dbReference type="PANTHER" id="PTHR43537:SF5">
    <property type="entry name" value="UXU OPERON TRANSCRIPTIONAL REGULATOR"/>
    <property type="match status" value="1"/>
</dbReference>
<proteinExistence type="predicted"/>
<dbReference type="InterPro" id="IPR008920">
    <property type="entry name" value="TF_FadR/GntR_C"/>
</dbReference>
<evidence type="ECO:0000313" key="6">
    <source>
        <dbReference type="Proteomes" id="UP000305887"/>
    </source>
</evidence>
<dbReference type="PROSITE" id="PS50949">
    <property type="entry name" value="HTH_GNTR"/>
    <property type="match status" value="1"/>
</dbReference>
<dbReference type="PANTHER" id="PTHR43537">
    <property type="entry name" value="TRANSCRIPTIONAL REGULATOR, GNTR FAMILY"/>
    <property type="match status" value="1"/>
</dbReference>
<dbReference type="SUPFAM" id="SSF48008">
    <property type="entry name" value="GntR ligand-binding domain-like"/>
    <property type="match status" value="1"/>
</dbReference>
<gene>
    <name evidence="5" type="ORF">FHG66_13615</name>
</gene>
<dbReference type="AlphaFoldDB" id="A0A5C4MSS5"/>
<dbReference type="EMBL" id="VDFU01000016">
    <property type="protein sequence ID" value="TNC48616.1"/>
    <property type="molecule type" value="Genomic_DNA"/>
</dbReference>
<dbReference type="OrthoDB" id="9028214at2"/>
<protein>
    <submittedName>
        <fullName evidence="5">FadR family transcriptional regulator</fullName>
    </submittedName>
</protein>
<dbReference type="SMART" id="SM00345">
    <property type="entry name" value="HTH_GNTR"/>
    <property type="match status" value="1"/>
</dbReference>
<organism evidence="5 6">
    <name type="scientific">Rubellimicrobium rubrum</name>
    <dbReference type="NCBI Taxonomy" id="2585369"/>
    <lineage>
        <taxon>Bacteria</taxon>
        <taxon>Pseudomonadati</taxon>
        <taxon>Pseudomonadota</taxon>
        <taxon>Alphaproteobacteria</taxon>
        <taxon>Rhodobacterales</taxon>
        <taxon>Roseobacteraceae</taxon>
        <taxon>Rubellimicrobium</taxon>
    </lineage>
</organism>
<evidence type="ECO:0000256" key="3">
    <source>
        <dbReference type="ARBA" id="ARBA00023163"/>
    </source>
</evidence>
<dbReference type="InterPro" id="IPR036390">
    <property type="entry name" value="WH_DNA-bd_sf"/>
</dbReference>
<keyword evidence="6" id="KW-1185">Reference proteome</keyword>
<dbReference type="InterPro" id="IPR011711">
    <property type="entry name" value="GntR_C"/>
</dbReference>
<evidence type="ECO:0000256" key="2">
    <source>
        <dbReference type="ARBA" id="ARBA00023125"/>
    </source>
</evidence>
<dbReference type="SUPFAM" id="SSF46785">
    <property type="entry name" value="Winged helix' DNA-binding domain"/>
    <property type="match status" value="1"/>
</dbReference>
<reference evidence="5 6" key="1">
    <citation type="submission" date="2019-06" db="EMBL/GenBank/DDBJ databases">
        <title>YIM 131921 draft genome.</title>
        <authorList>
            <person name="Jiang L."/>
        </authorList>
    </citation>
    <scope>NUCLEOTIDE SEQUENCE [LARGE SCALE GENOMIC DNA]</scope>
    <source>
        <strain evidence="5 6">YIM 131921</strain>
    </source>
</reference>